<sequence>MLVAFLDSSKRKGELILFTVKPRVQGVTKEVLDLYETVSPSTIGHFTDFGFLNGLTPLFRPIHLVGNAVTVRIPHMDATAIRHALDLVEPGDVLVIDMSGDEKRACWGEFMTYAAMTKKVAGAIIAGCVTDVRPIMELGFPVFSLGVSALTTRSLGIEGEVNTTVSICGVAVHPGDLIVADDDGVFVVGPEKAKEYGERALEKQQKEVQMRTERGYDNLFTSRTART</sequence>
<comment type="similarity">
    <text evidence="3">Belongs to the class II aldolase/RraA-like family.</text>
</comment>
<protein>
    <recommendedName>
        <fullName evidence="7">Putative 4-hydroxy-4-methyl-2-oxoglutarate aldolase</fullName>
        <ecNumber evidence="6">4.1.1.112</ecNumber>
        <ecNumber evidence="5">4.1.3.17</ecNumber>
    </recommendedName>
    <alternativeName>
        <fullName evidence="11">Oxaloacetate decarboxylase</fullName>
    </alternativeName>
    <alternativeName>
        <fullName evidence="9">Regulator of ribonuclease activity homolog</fullName>
    </alternativeName>
    <alternativeName>
        <fullName evidence="10">RraA-like protein</fullName>
    </alternativeName>
</protein>
<comment type="function">
    <text evidence="8">Catalyzes the aldol cleavage of 4-hydroxy-4-methyl-2-oxoglutarate (HMG) into 2 molecules of pyruvate. Also contains a secondary oxaloacetate (OAA) decarboxylase activity due to the common pyruvate enolate transition state formed following C-C bond cleavage in the retro-aldol and decarboxylation reactions.</text>
</comment>
<evidence type="ECO:0000313" key="15">
    <source>
        <dbReference type="Proteomes" id="UP000198915"/>
    </source>
</evidence>
<dbReference type="GO" id="GO:0047443">
    <property type="term" value="F:4-hydroxy-4-methyl-2-oxoglutarate aldolase activity"/>
    <property type="evidence" value="ECO:0007669"/>
    <property type="project" value="UniProtKB-EC"/>
</dbReference>
<evidence type="ECO:0000256" key="3">
    <source>
        <dbReference type="ARBA" id="ARBA00008621"/>
    </source>
</evidence>
<dbReference type="EC" id="4.1.3.17" evidence="5"/>
<comment type="catalytic activity">
    <reaction evidence="1">
        <text>4-hydroxy-4-methyl-2-oxoglutarate = 2 pyruvate</text>
        <dbReference type="Rhea" id="RHEA:22748"/>
        <dbReference type="ChEBI" id="CHEBI:15361"/>
        <dbReference type="ChEBI" id="CHEBI:58276"/>
        <dbReference type="EC" id="4.1.3.17"/>
    </reaction>
</comment>
<gene>
    <name evidence="14" type="ORF">SAMN05518846_11411</name>
</gene>
<evidence type="ECO:0000256" key="12">
    <source>
        <dbReference type="ARBA" id="ARBA00047973"/>
    </source>
</evidence>
<evidence type="ECO:0000256" key="5">
    <source>
        <dbReference type="ARBA" id="ARBA00012213"/>
    </source>
</evidence>
<dbReference type="Proteomes" id="UP000198915">
    <property type="component" value="Unassembled WGS sequence"/>
</dbReference>
<evidence type="ECO:0000256" key="11">
    <source>
        <dbReference type="ARBA" id="ARBA00032305"/>
    </source>
</evidence>
<dbReference type="STRING" id="1884381.SAMN05518846_11411"/>
<dbReference type="EC" id="4.1.1.112" evidence="6"/>
<dbReference type="Pfam" id="PF03737">
    <property type="entry name" value="RraA-like"/>
    <property type="match status" value="1"/>
</dbReference>
<keyword evidence="15" id="KW-1185">Reference proteome</keyword>
<comment type="subunit">
    <text evidence="4">Homotrimer.</text>
</comment>
<dbReference type="InterPro" id="IPR036704">
    <property type="entry name" value="RraA/RraA-like_sf"/>
</dbReference>
<evidence type="ECO:0000313" key="14">
    <source>
        <dbReference type="EMBL" id="SFK47851.1"/>
    </source>
</evidence>
<evidence type="ECO:0000256" key="4">
    <source>
        <dbReference type="ARBA" id="ARBA00011233"/>
    </source>
</evidence>
<comment type="catalytic activity">
    <reaction evidence="12">
        <text>oxaloacetate + H(+) = pyruvate + CO2</text>
        <dbReference type="Rhea" id="RHEA:15641"/>
        <dbReference type="ChEBI" id="CHEBI:15361"/>
        <dbReference type="ChEBI" id="CHEBI:15378"/>
        <dbReference type="ChEBI" id="CHEBI:16452"/>
        <dbReference type="ChEBI" id="CHEBI:16526"/>
        <dbReference type="EC" id="4.1.1.112"/>
    </reaction>
</comment>
<evidence type="ECO:0000256" key="9">
    <source>
        <dbReference type="ARBA" id="ARBA00029596"/>
    </source>
</evidence>
<dbReference type="GO" id="GO:0008948">
    <property type="term" value="F:oxaloacetate decarboxylase activity"/>
    <property type="evidence" value="ECO:0007669"/>
    <property type="project" value="UniProtKB-EC"/>
</dbReference>
<evidence type="ECO:0000256" key="6">
    <source>
        <dbReference type="ARBA" id="ARBA00012947"/>
    </source>
</evidence>
<keyword evidence="13" id="KW-0460">Magnesium</keyword>
<dbReference type="AlphaFoldDB" id="A0A1I3ZVW5"/>
<evidence type="ECO:0000256" key="7">
    <source>
        <dbReference type="ARBA" id="ARBA00016549"/>
    </source>
</evidence>
<accession>A0A1I3ZVW5</accession>
<evidence type="ECO:0000256" key="13">
    <source>
        <dbReference type="PIRSR" id="PIRSR605493-1"/>
    </source>
</evidence>
<evidence type="ECO:0000256" key="8">
    <source>
        <dbReference type="ARBA" id="ARBA00025046"/>
    </source>
</evidence>
<name>A0A1I3ZVW5_9BACL</name>
<organism evidence="14 15">
    <name type="scientific">Brevibacillus centrosporus</name>
    <dbReference type="NCBI Taxonomy" id="54910"/>
    <lineage>
        <taxon>Bacteria</taxon>
        <taxon>Bacillati</taxon>
        <taxon>Bacillota</taxon>
        <taxon>Bacilli</taxon>
        <taxon>Bacillales</taxon>
        <taxon>Paenibacillaceae</taxon>
        <taxon>Brevibacillus</taxon>
    </lineage>
</organism>
<evidence type="ECO:0000256" key="1">
    <source>
        <dbReference type="ARBA" id="ARBA00001342"/>
    </source>
</evidence>
<feature type="binding site" evidence="13">
    <location>
        <position position="131"/>
    </location>
    <ligand>
        <name>Mg(2+)</name>
        <dbReference type="ChEBI" id="CHEBI:18420"/>
    </ligand>
</feature>
<dbReference type="InterPro" id="IPR005493">
    <property type="entry name" value="RraA/RraA-like"/>
</dbReference>
<dbReference type="SUPFAM" id="SSF89562">
    <property type="entry name" value="RraA-like"/>
    <property type="match status" value="1"/>
</dbReference>
<dbReference type="CDD" id="cd16841">
    <property type="entry name" value="RraA_family"/>
    <property type="match status" value="1"/>
</dbReference>
<dbReference type="PANTHER" id="PTHR33254:SF4">
    <property type="entry name" value="4-HYDROXY-4-METHYL-2-OXOGLUTARATE ALDOLASE 3-RELATED"/>
    <property type="match status" value="1"/>
</dbReference>
<proteinExistence type="inferred from homology"/>
<dbReference type="Gene3D" id="3.50.30.40">
    <property type="entry name" value="Ribonuclease E inhibitor RraA/RraA-like"/>
    <property type="match status" value="1"/>
</dbReference>
<dbReference type="EMBL" id="FORT01000014">
    <property type="protein sequence ID" value="SFK47851.1"/>
    <property type="molecule type" value="Genomic_DNA"/>
</dbReference>
<dbReference type="GO" id="GO:0046872">
    <property type="term" value="F:metal ion binding"/>
    <property type="evidence" value="ECO:0007669"/>
    <property type="project" value="UniProtKB-KW"/>
</dbReference>
<comment type="cofactor">
    <cofactor evidence="13">
        <name>Mg(2+)</name>
        <dbReference type="ChEBI" id="CHEBI:18420"/>
    </cofactor>
</comment>
<evidence type="ECO:0000256" key="2">
    <source>
        <dbReference type="ARBA" id="ARBA00001968"/>
    </source>
</evidence>
<reference evidence="15" key="1">
    <citation type="submission" date="2016-10" db="EMBL/GenBank/DDBJ databases">
        <authorList>
            <person name="Varghese N."/>
            <person name="Submissions S."/>
        </authorList>
    </citation>
    <scope>NUCLEOTIDE SEQUENCE [LARGE SCALE GENOMIC DNA]</scope>
    <source>
        <strain evidence="15">OK042</strain>
    </source>
</reference>
<keyword evidence="13" id="KW-0479">Metal-binding</keyword>
<evidence type="ECO:0000256" key="10">
    <source>
        <dbReference type="ARBA" id="ARBA00030169"/>
    </source>
</evidence>
<dbReference type="PANTHER" id="PTHR33254">
    <property type="entry name" value="4-HYDROXY-4-METHYL-2-OXOGLUTARATE ALDOLASE 3-RELATED"/>
    <property type="match status" value="1"/>
</dbReference>
<feature type="binding site" evidence="13">
    <location>
        <begin position="108"/>
        <end position="111"/>
    </location>
    <ligand>
        <name>substrate</name>
    </ligand>
</feature>
<comment type="cofactor">
    <cofactor evidence="2">
        <name>a divalent metal cation</name>
        <dbReference type="ChEBI" id="CHEBI:60240"/>
    </cofactor>
</comment>